<dbReference type="EMBL" id="CP025066">
    <property type="protein sequence ID" value="AUX08744.1"/>
    <property type="molecule type" value="Genomic_DNA"/>
</dbReference>
<accession>A0A343TI22</accession>
<name>A0A343TI22_9EURY</name>
<organism evidence="7 8">
    <name type="scientific">Halalkaliarchaeum desulfuricum</name>
    <dbReference type="NCBI Taxonomy" id="2055893"/>
    <lineage>
        <taxon>Archaea</taxon>
        <taxon>Methanobacteriati</taxon>
        <taxon>Methanobacteriota</taxon>
        <taxon>Stenosarchaea group</taxon>
        <taxon>Halobacteria</taxon>
        <taxon>Halobacteriales</taxon>
        <taxon>Haloferacaceae</taxon>
        <taxon>Halalkaliarchaeum</taxon>
    </lineage>
</organism>
<feature type="domain" description="ABC transporter" evidence="6">
    <location>
        <begin position="5"/>
        <end position="226"/>
    </location>
</feature>
<dbReference type="Gene3D" id="3.40.50.300">
    <property type="entry name" value="P-loop containing nucleotide triphosphate hydrolases"/>
    <property type="match status" value="1"/>
</dbReference>
<comment type="similarity">
    <text evidence="1">Belongs to the ABC transporter superfamily.</text>
</comment>
<reference evidence="8" key="1">
    <citation type="submission" date="2017-11" db="EMBL/GenBank/DDBJ databases">
        <title>Phenotypic and genomic properties of facultatively anaerobic sulfur-reducing natronoarchaea from hypersaline soda lakes.</title>
        <authorList>
            <person name="Sorokin D.Y."/>
            <person name="Kublanov I.V."/>
            <person name="Roman P."/>
            <person name="Sinninghe Damste J.S."/>
            <person name="Golyshin P.N."/>
            <person name="Rojo D."/>
            <person name="Ciordia S."/>
            <person name="Mena M.D.C."/>
            <person name="Ferrer M."/>
            <person name="Messina E."/>
            <person name="Smedile F."/>
            <person name="La Spada G."/>
            <person name="La Cono V."/>
            <person name="Yakimov M.M."/>
        </authorList>
    </citation>
    <scope>NUCLEOTIDE SEQUENCE [LARGE SCALE GENOMIC DNA]</scope>
    <source>
        <strain evidence="8">AArc-Sl</strain>
    </source>
</reference>
<dbReference type="PANTHER" id="PTHR42711">
    <property type="entry name" value="ABC TRANSPORTER ATP-BINDING PROTEIN"/>
    <property type="match status" value="1"/>
</dbReference>
<evidence type="ECO:0000256" key="4">
    <source>
        <dbReference type="ARBA" id="ARBA00022840"/>
    </source>
</evidence>
<dbReference type="InterPro" id="IPR050763">
    <property type="entry name" value="ABC_transporter_ATP-binding"/>
</dbReference>
<dbReference type="GO" id="GO:0005524">
    <property type="term" value="F:ATP binding"/>
    <property type="evidence" value="ECO:0007669"/>
    <property type="project" value="UniProtKB-KW"/>
</dbReference>
<keyword evidence="4 7" id="KW-0067">ATP-binding</keyword>
<dbReference type="RefSeq" id="WP_119816197.1">
    <property type="nucleotide sequence ID" value="NZ_CP025066.1"/>
</dbReference>
<evidence type="ECO:0000256" key="3">
    <source>
        <dbReference type="ARBA" id="ARBA00022741"/>
    </source>
</evidence>
<evidence type="ECO:0000256" key="1">
    <source>
        <dbReference type="ARBA" id="ARBA00005417"/>
    </source>
</evidence>
<keyword evidence="8" id="KW-1185">Reference proteome</keyword>
<feature type="region of interest" description="Disordered" evidence="5">
    <location>
        <begin position="310"/>
        <end position="339"/>
    </location>
</feature>
<dbReference type="GeneID" id="37877454"/>
<dbReference type="PANTHER" id="PTHR42711:SF5">
    <property type="entry name" value="ABC TRANSPORTER ATP-BINDING PROTEIN NATA"/>
    <property type="match status" value="1"/>
</dbReference>
<protein>
    <submittedName>
        <fullName evidence="7">ABC-2 type transport system ATP-binding protein</fullName>
    </submittedName>
</protein>
<evidence type="ECO:0000256" key="5">
    <source>
        <dbReference type="SAM" id="MobiDB-lite"/>
    </source>
</evidence>
<dbReference type="Pfam" id="PF00005">
    <property type="entry name" value="ABC_tran"/>
    <property type="match status" value="1"/>
</dbReference>
<dbReference type="SUPFAM" id="SSF52540">
    <property type="entry name" value="P-loop containing nucleoside triphosphate hydrolases"/>
    <property type="match status" value="1"/>
</dbReference>
<evidence type="ECO:0000313" key="8">
    <source>
        <dbReference type="Proteomes" id="UP000263012"/>
    </source>
</evidence>
<dbReference type="PROSITE" id="PS50893">
    <property type="entry name" value="ABC_TRANSPORTER_2"/>
    <property type="match status" value="1"/>
</dbReference>
<dbReference type="GO" id="GO:0016887">
    <property type="term" value="F:ATP hydrolysis activity"/>
    <property type="evidence" value="ECO:0007669"/>
    <property type="project" value="InterPro"/>
</dbReference>
<evidence type="ECO:0000256" key="2">
    <source>
        <dbReference type="ARBA" id="ARBA00022448"/>
    </source>
</evidence>
<dbReference type="InterPro" id="IPR027417">
    <property type="entry name" value="P-loop_NTPase"/>
</dbReference>
<evidence type="ECO:0000259" key="6">
    <source>
        <dbReference type="PROSITE" id="PS50893"/>
    </source>
</evidence>
<proteinExistence type="inferred from homology"/>
<gene>
    <name evidence="7" type="ORF">AArcSl_1109</name>
</gene>
<keyword evidence="3" id="KW-0547">Nucleotide-binding</keyword>
<dbReference type="AlphaFoldDB" id="A0A343TI22"/>
<dbReference type="InterPro" id="IPR003439">
    <property type="entry name" value="ABC_transporter-like_ATP-bd"/>
</dbReference>
<dbReference type="OrthoDB" id="87732at2157"/>
<dbReference type="SMART" id="SM00382">
    <property type="entry name" value="AAA"/>
    <property type="match status" value="1"/>
</dbReference>
<dbReference type="Proteomes" id="UP000263012">
    <property type="component" value="Chromosome"/>
</dbReference>
<dbReference type="KEGG" id="hdf:AArcSl_1109"/>
<dbReference type="InterPro" id="IPR003593">
    <property type="entry name" value="AAA+_ATPase"/>
</dbReference>
<keyword evidence="2" id="KW-0813">Transport</keyword>
<sequence length="339" mass="35504">MDAALVAEDVRKRYGETTALSGVSLSVDTGEVFGLIGPNGAGKTTLVRALSGTIRYGGSITVLDAEPTEVDRQRIGLLPQSFSPPARLTARELIGYYAGLYDDPRPVVDVLADVGLEDDADTWYENLSGGQRRRTCVGTALVNDPDVLFLDEPTTSIDPAGRRSLWNLIDRLAEGGTTVFLTSHSMAEVERLADRVGMLRDGQLVAAGTPSSLIAEYGGRSRLVVRGTVAPTDVTDSLAEVTHSLADATGFEVTTAGGNVVFSDVTPADIPAAVDALESAAVSYESLTWTEPSLEDVYLSLTGETFEGRRPPGAAVALEDPATASAAAEPTVSADGGNE</sequence>
<evidence type="ECO:0000313" key="7">
    <source>
        <dbReference type="EMBL" id="AUX08744.1"/>
    </source>
</evidence>
<dbReference type="CDD" id="cd03230">
    <property type="entry name" value="ABC_DR_subfamily_A"/>
    <property type="match status" value="1"/>
</dbReference>